<keyword evidence="1" id="KW-0732">Signal</keyword>
<dbReference type="PANTHER" id="PTHR43649">
    <property type="entry name" value="ARABINOSE-BINDING PROTEIN-RELATED"/>
    <property type="match status" value="1"/>
</dbReference>
<sequence>MRRLLLPALGTAALLLLSGCTSGPDAGADGAFTDDATGELKAWGFDNADEVGTSRLDYAEGQLSDVEITIDQTAFDAQKFTTRAASGVIPDVVQMDRNFVATYAAQGLITPLDQCFAVHDVDPTERYYPSVVDDISYDDHVWAVPQFYQPPAIMLNTRVMAAAGVTADQIDTSKPDALLAAVTKLYQANGNTPALLGLDPVAPSQAGLWLLGMGGQVIGDDGEPTLDDESNRVAVDFLKQLLDAQGGYAKVKSFTDSFDTFGDGNQFVTDQVAAQVDAQWYVNVLTPYVDQVQISAVPFRGPDGQPFTVASGTSFVIPSAAKNRDAACAWALALTSQDAWLAAGDARAATIDETPGAINTGLFTGSPEADRAIRDAHVVPSGNTGFDEAIATFYDVVPNGTSLGASPAGQQIQTELQNALASVFLGDKTTEQALADAQAAAMRAYEAAKD</sequence>
<dbReference type="PROSITE" id="PS51257">
    <property type="entry name" value="PROKAR_LIPOPROTEIN"/>
    <property type="match status" value="1"/>
</dbReference>
<dbReference type="EMBL" id="FUZO01000001">
    <property type="protein sequence ID" value="SKC42169.1"/>
    <property type="molecule type" value="Genomic_DNA"/>
</dbReference>
<accession>A0ABY1LHR8</accession>
<name>A0ABY1LHR8_9MICO</name>
<evidence type="ECO:0000313" key="2">
    <source>
        <dbReference type="EMBL" id="SKC42169.1"/>
    </source>
</evidence>
<comment type="caution">
    <text evidence="2">The sequence shown here is derived from an EMBL/GenBank/DDBJ whole genome shotgun (WGS) entry which is preliminary data.</text>
</comment>
<dbReference type="InterPro" id="IPR006059">
    <property type="entry name" value="SBP"/>
</dbReference>
<organism evidence="2 3">
    <name type="scientific">Plantibacter cousiniae</name>
    <name type="common">nom. nud.</name>
    <dbReference type="NCBI Taxonomy" id="199709"/>
    <lineage>
        <taxon>Bacteria</taxon>
        <taxon>Bacillati</taxon>
        <taxon>Actinomycetota</taxon>
        <taxon>Actinomycetes</taxon>
        <taxon>Micrococcales</taxon>
        <taxon>Microbacteriaceae</taxon>
        <taxon>Plantibacter</taxon>
    </lineage>
</organism>
<dbReference type="InterPro" id="IPR050490">
    <property type="entry name" value="Bact_solute-bd_prot1"/>
</dbReference>
<gene>
    <name evidence="2" type="ORF">SAMN06295973_0793</name>
</gene>
<feature type="signal peptide" evidence="1">
    <location>
        <begin position="1"/>
        <end position="23"/>
    </location>
</feature>
<evidence type="ECO:0000313" key="3">
    <source>
        <dbReference type="Proteomes" id="UP000190827"/>
    </source>
</evidence>
<dbReference type="Pfam" id="PF01547">
    <property type="entry name" value="SBP_bac_1"/>
    <property type="match status" value="1"/>
</dbReference>
<feature type="chain" id="PRO_5047271569" evidence="1">
    <location>
        <begin position="24"/>
        <end position="450"/>
    </location>
</feature>
<dbReference type="Gene3D" id="3.40.190.10">
    <property type="entry name" value="Periplasmic binding protein-like II"/>
    <property type="match status" value="1"/>
</dbReference>
<protein>
    <submittedName>
        <fullName evidence="2">Carbohydrate ABC transporter substrate-binding protein, CUT1 family</fullName>
    </submittedName>
</protein>
<evidence type="ECO:0000256" key="1">
    <source>
        <dbReference type="SAM" id="SignalP"/>
    </source>
</evidence>
<keyword evidence="3" id="KW-1185">Reference proteome</keyword>
<dbReference type="RefSeq" id="WP_244175386.1">
    <property type="nucleotide sequence ID" value="NZ_FUZO01000001.1"/>
</dbReference>
<dbReference type="SUPFAM" id="SSF53850">
    <property type="entry name" value="Periplasmic binding protein-like II"/>
    <property type="match status" value="1"/>
</dbReference>
<reference evidence="2 3" key="1">
    <citation type="submission" date="2017-02" db="EMBL/GenBank/DDBJ databases">
        <authorList>
            <person name="Varghese N."/>
            <person name="Submissions S."/>
        </authorList>
    </citation>
    <scope>NUCLEOTIDE SEQUENCE [LARGE SCALE GENOMIC DNA]</scope>
    <source>
        <strain evidence="2 3">VKM Ac-1787</strain>
    </source>
</reference>
<dbReference type="Proteomes" id="UP000190827">
    <property type="component" value="Unassembled WGS sequence"/>
</dbReference>
<dbReference type="PANTHER" id="PTHR43649:SF12">
    <property type="entry name" value="DIACETYLCHITOBIOSE BINDING PROTEIN DASA"/>
    <property type="match status" value="1"/>
</dbReference>
<proteinExistence type="predicted"/>